<dbReference type="Pfam" id="PF00106">
    <property type="entry name" value="adh_short"/>
    <property type="match status" value="1"/>
</dbReference>
<organism evidence="4 5">
    <name type="scientific">Laodelphax striatellus</name>
    <name type="common">Small brown planthopper</name>
    <name type="synonym">Delphax striatella</name>
    <dbReference type="NCBI Taxonomy" id="195883"/>
    <lineage>
        <taxon>Eukaryota</taxon>
        <taxon>Metazoa</taxon>
        <taxon>Ecdysozoa</taxon>
        <taxon>Arthropoda</taxon>
        <taxon>Hexapoda</taxon>
        <taxon>Insecta</taxon>
        <taxon>Pterygota</taxon>
        <taxon>Neoptera</taxon>
        <taxon>Paraneoptera</taxon>
        <taxon>Hemiptera</taxon>
        <taxon>Auchenorrhyncha</taxon>
        <taxon>Fulgoroidea</taxon>
        <taxon>Delphacidae</taxon>
        <taxon>Criomorphinae</taxon>
        <taxon>Laodelphax</taxon>
    </lineage>
</organism>
<dbReference type="SMR" id="A0A482WVE0"/>
<dbReference type="Proteomes" id="UP000291343">
    <property type="component" value="Unassembled WGS sequence"/>
</dbReference>
<evidence type="ECO:0008006" key="6">
    <source>
        <dbReference type="Google" id="ProtNLM"/>
    </source>
</evidence>
<evidence type="ECO:0000313" key="4">
    <source>
        <dbReference type="EMBL" id="RZF37000.1"/>
    </source>
</evidence>
<proteinExistence type="inferred from homology"/>
<dbReference type="FunCoup" id="A0A482WVE0">
    <property type="interactions" value="199"/>
</dbReference>
<dbReference type="EMBL" id="QKKF02025464">
    <property type="protein sequence ID" value="RZF37000.1"/>
    <property type="molecule type" value="Genomic_DNA"/>
</dbReference>
<dbReference type="GO" id="GO:0016616">
    <property type="term" value="F:oxidoreductase activity, acting on the CH-OH group of donors, NAD or NADP as acceptor"/>
    <property type="evidence" value="ECO:0007669"/>
    <property type="project" value="UniProtKB-ARBA"/>
</dbReference>
<dbReference type="InterPro" id="IPR020904">
    <property type="entry name" value="Sc_DH/Rdtase_CS"/>
</dbReference>
<evidence type="ECO:0000313" key="5">
    <source>
        <dbReference type="Proteomes" id="UP000291343"/>
    </source>
</evidence>
<dbReference type="PANTHER" id="PTHR43115:SF4">
    <property type="entry name" value="DEHYDROGENASE_REDUCTASE SDR FAMILY MEMBER 11"/>
    <property type="match status" value="1"/>
</dbReference>
<dbReference type="InterPro" id="IPR036291">
    <property type="entry name" value="NAD(P)-bd_dom_sf"/>
</dbReference>
<evidence type="ECO:0000256" key="2">
    <source>
        <dbReference type="ARBA" id="ARBA00023002"/>
    </source>
</evidence>
<evidence type="ECO:0000256" key="1">
    <source>
        <dbReference type="ARBA" id="ARBA00006484"/>
    </source>
</evidence>
<comment type="similarity">
    <text evidence="1 3">Belongs to the short-chain dehydrogenases/reductases (SDR) family.</text>
</comment>
<dbReference type="InterPro" id="IPR002347">
    <property type="entry name" value="SDR_fam"/>
</dbReference>
<sequence length="249" mass="27582">MERWKDRVAVVTGSNSGIGTGVARAFVQNGLKVVGLDKTEFSNGLKSSFNDERGQFYFHRTDLRKEKEIIEAFEWIDNNLGAISVFVNNAGLTSSVRKIEDGITDEWRNVLDVNILAVTICTREALKSMRKHSVEDGHIINMCSILSHVSRPIATQVMYCASKKAVMAVSEGIRRELILEGSKIRVSTICPGMVDTNILKAVNHSFSPDKPKLLPEDVAQTVLFCLQVPPHVQISDIVVHPVGENLQLP</sequence>
<dbReference type="Gene3D" id="3.40.50.720">
    <property type="entry name" value="NAD(P)-binding Rossmann-like Domain"/>
    <property type="match status" value="1"/>
</dbReference>
<keyword evidence="5" id="KW-1185">Reference proteome</keyword>
<name>A0A482WVE0_LAOST</name>
<evidence type="ECO:0000256" key="3">
    <source>
        <dbReference type="RuleBase" id="RU000363"/>
    </source>
</evidence>
<keyword evidence="2" id="KW-0560">Oxidoreductase</keyword>
<dbReference type="SUPFAM" id="SSF51735">
    <property type="entry name" value="NAD(P)-binding Rossmann-fold domains"/>
    <property type="match status" value="1"/>
</dbReference>
<dbReference type="OrthoDB" id="1933717at2759"/>
<dbReference type="PROSITE" id="PS00061">
    <property type="entry name" value="ADH_SHORT"/>
    <property type="match status" value="1"/>
</dbReference>
<dbReference type="InParanoid" id="A0A482WVE0"/>
<gene>
    <name evidence="4" type="ORF">LSTR_LSTR004688</name>
</gene>
<comment type="caution">
    <text evidence="4">The sequence shown here is derived from an EMBL/GenBank/DDBJ whole genome shotgun (WGS) entry which is preliminary data.</text>
</comment>
<dbReference type="STRING" id="195883.A0A482WVE0"/>
<dbReference type="FunFam" id="3.40.50.720:FF:000047">
    <property type="entry name" value="NADP-dependent L-serine/L-allo-threonine dehydrogenase"/>
    <property type="match status" value="1"/>
</dbReference>
<reference evidence="4 5" key="1">
    <citation type="journal article" date="2017" name="Gigascience">
        <title>Genome sequence of the small brown planthopper, Laodelphax striatellus.</title>
        <authorList>
            <person name="Zhu J."/>
            <person name="Jiang F."/>
            <person name="Wang X."/>
            <person name="Yang P."/>
            <person name="Bao Y."/>
            <person name="Zhao W."/>
            <person name="Wang W."/>
            <person name="Lu H."/>
            <person name="Wang Q."/>
            <person name="Cui N."/>
            <person name="Li J."/>
            <person name="Chen X."/>
            <person name="Luo L."/>
            <person name="Yu J."/>
            <person name="Kang L."/>
            <person name="Cui F."/>
        </authorList>
    </citation>
    <scope>NUCLEOTIDE SEQUENCE [LARGE SCALE GENOMIC DNA]</scope>
    <source>
        <strain evidence="4">Lst14</strain>
    </source>
</reference>
<accession>A0A482WVE0</accession>
<dbReference type="AlphaFoldDB" id="A0A482WVE0"/>
<dbReference type="PANTHER" id="PTHR43115">
    <property type="entry name" value="DEHYDROGENASE/REDUCTASE SDR FAMILY MEMBER 11"/>
    <property type="match status" value="1"/>
</dbReference>
<dbReference type="PRINTS" id="PR00081">
    <property type="entry name" value="GDHRDH"/>
</dbReference>
<protein>
    <recommendedName>
        <fullName evidence="6">Farnesol dehydrogenase-like</fullName>
    </recommendedName>
</protein>
<dbReference type="PRINTS" id="PR00080">
    <property type="entry name" value="SDRFAMILY"/>
</dbReference>